<evidence type="ECO:0000256" key="4">
    <source>
        <dbReference type="ARBA" id="ARBA00023136"/>
    </source>
</evidence>
<comment type="caution">
    <text evidence="6">The sequence shown here is derived from an EMBL/GenBank/DDBJ whole genome shotgun (WGS) entry which is preliminary data.</text>
</comment>
<feature type="transmembrane region" description="Helical" evidence="5">
    <location>
        <begin position="59"/>
        <end position="75"/>
    </location>
</feature>
<evidence type="ECO:0000313" key="7">
    <source>
        <dbReference type="Proteomes" id="UP000218238"/>
    </source>
</evidence>
<dbReference type="Gene3D" id="1.20.120.550">
    <property type="entry name" value="Membrane associated eicosanoid/glutathione metabolism-like domain"/>
    <property type="match status" value="1"/>
</dbReference>
<reference evidence="6 7" key="1">
    <citation type="submission" date="2017-08" db="EMBL/GenBank/DDBJ databases">
        <title>Draft genome sequence of filamentous cyanobacterium Calothrix elsteri CCALA 953.</title>
        <authorList>
            <person name="Gagunashvili A.N."/>
            <person name="Elster J."/>
            <person name="Andresson O.S."/>
        </authorList>
    </citation>
    <scope>NUCLEOTIDE SEQUENCE [LARGE SCALE GENOMIC DNA]</scope>
    <source>
        <strain evidence="6 7">CCALA 953</strain>
    </source>
</reference>
<sequence>MTVIFLYSIVAAAALIYAPFLVVGYARISIGYDISAPRTMFDKLPPYAQRATWAHQNSFETFMVFSAAAMMAYVTGVNSPWAFVAAIAFIVARLLYSIFYIVNIPILRSLMFAIGGLGSATLFILSLIQVSS</sequence>
<dbReference type="PANTHER" id="PTHR35371:SF1">
    <property type="entry name" value="BLR7753 PROTEIN"/>
    <property type="match status" value="1"/>
</dbReference>
<evidence type="ECO:0000256" key="2">
    <source>
        <dbReference type="ARBA" id="ARBA00022692"/>
    </source>
</evidence>
<dbReference type="InterPro" id="IPR023352">
    <property type="entry name" value="MAPEG-like_dom_sf"/>
</dbReference>
<dbReference type="GO" id="GO:0016020">
    <property type="term" value="C:membrane"/>
    <property type="evidence" value="ECO:0007669"/>
    <property type="project" value="UniProtKB-SubCell"/>
</dbReference>
<keyword evidence="4 5" id="KW-0472">Membrane</keyword>
<comment type="subcellular location">
    <subcellularLocation>
        <location evidence="1">Membrane</location>
    </subcellularLocation>
</comment>
<feature type="transmembrane region" description="Helical" evidence="5">
    <location>
        <begin position="109"/>
        <end position="130"/>
    </location>
</feature>
<keyword evidence="3 5" id="KW-1133">Transmembrane helix</keyword>
<accession>A0A2A2TDE9</accession>
<dbReference type="OrthoDB" id="513661at2"/>
<dbReference type="RefSeq" id="WP_095723993.1">
    <property type="nucleotide sequence ID" value="NZ_NTFS01000354.1"/>
</dbReference>
<dbReference type="PANTHER" id="PTHR35371">
    <property type="entry name" value="INNER MEMBRANE PROTEIN"/>
    <property type="match status" value="1"/>
</dbReference>
<dbReference type="InterPro" id="IPR001129">
    <property type="entry name" value="Membr-assoc_MAPEG"/>
</dbReference>
<evidence type="ECO:0000256" key="3">
    <source>
        <dbReference type="ARBA" id="ARBA00022989"/>
    </source>
</evidence>
<dbReference type="Proteomes" id="UP000218238">
    <property type="component" value="Unassembled WGS sequence"/>
</dbReference>
<evidence type="ECO:0000256" key="1">
    <source>
        <dbReference type="ARBA" id="ARBA00004370"/>
    </source>
</evidence>
<gene>
    <name evidence="6" type="ORF">CK510_23555</name>
</gene>
<dbReference type="AlphaFoldDB" id="A0A2A2TDE9"/>
<dbReference type="SUPFAM" id="SSF161084">
    <property type="entry name" value="MAPEG domain-like"/>
    <property type="match status" value="1"/>
</dbReference>
<organism evidence="6 7">
    <name type="scientific">Brunnivagina elsteri CCALA 953</name>
    <dbReference type="NCBI Taxonomy" id="987040"/>
    <lineage>
        <taxon>Bacteria</taxon>
        <taxon>Bacillati</taxon>
        <taxon>Cyanobacteriota</taxon>
        <taxon>Cyanophyceae</taxon>
        <taxon>Nostocales</taxon>
        <taxon>Calotrichaceae</taxon>
        <taxon>Brunnivagina</taxon>
    </lineage>
</organism>
<keyword evidence="7" id="KW-1185">Reference proteome</keyword>
<protein>
    <submittedName>
        <fullName evidence="6">MAPEG family protein</fullName>
    </submittedName>
</protein>
<evidence type="ECO:0000256" key="5">
    <source>
        <dbReference type="SAM" id="Phobius"/>
    </source>
</evidence>
<feature type="transmembrane region" description="Helical" evidence="5">
    <location>
        <begin position="81"/>
        <end position="102"/>
    </location>
</feature>
<dbReference type="EMBL" id="NTFS01000354">
    <property type="protein sequence ID" value="PAX51665.1"/>
    <property type="molecule type" value="Genomic_DNA"/>
</dbReference>
<feature type="transmembrane region" description="Helical" evidence="5">
    <location>
        <begin position="6"/>
        <end position="28"/>
    </location>
</feature>
<dbReference type="Pfam" id="PF01124">
    <property type="entry name" value="MAPEG"/>
    <property type="match status" value="1"/>
</dbReference>
<keyword evidence="2 5" id="KW-0812">Transmembrane</keyword>
<name>A0A2A2TDE9_9CYAN</name>
<evidence type="ECO:0000313" key="6">
    <source>
        <dbReference type="EMBL" id="PAX51665.1"/>
    </source>
</evidence>
<proteinExistence type="predicted"/>